<dbReference type="SUPFAM" id="SSF55729">
    <property type="entry name" value="Acyl-CoA N-acyltransferases (Nat)"/>
    <property type="match status" value="1"/>
</dbReference>
<dbReference type="PANTHER" id="PTHR43877">
    <property type="entry name" value="AMINOALKYLPHOSPHONATE N-ACETYLTRANSFERASE-RELATED-RELATED"/>
    <property type="match status" value="1"/>
</dbReference>
<reference evidence="4 5" key="1">
    <citation type="submission" date="2019-01" db="EMBL/GenBank/DDBJ databases">
        <authorList>
            <person name="Chen W.-M."/>
        </authorList>
    </citation>
    <scope>NUCLEOTIDE SEQUENCE [LARGE SCALE GENOMIC DNA]</scope>
    <source>
        <strain evidence="4 5">ICH-3</strain>
    </source>
</reference>
<evidence type="ECO:0000256" key="1">
    <source>
        <dbReference type="ARBA" id="ARBA00022679"/>
    </source>
</evidence>
<name>A0A3S2VS87_9BURK</name>
<keyword evidence="1 4" id="KW-0808">Transferase</keyword>
<dbReference type="OrthoDB" id="9799092at2"/>
<organism evidence="4 5">
    <name type="scientific">Rubrivivax albus</name>
    <dbReference type="NCBI Taxonomy" id="2499835"/>
    <lineage>
        <taxon>Bacteria</taxon>
        <taxon>Pseudomonadati</taxon>
        <taxon>Pseudomonadota</taxon>
        <taxon>Betaproteobacteria</taxon>
        <taxon>Burkholderiales</taxon>
        <taxon>Sphaerotilaceae</taxon>
        <taxon>Rubrivivax</taxon>
    </lineage>
</organism>
<gene>
    <name evidence="4" type="ORF">ENE75_24315</name>
</gene>
<dbReference type="AlphaFoldDB" id="A0A3S2VS87"/>
<dbReference type="Gene3D" id="3.40.630.30">
    <property type="match status" value="1"/>
</dbReference>
<feature type="domain" description="N-acetyltransferase" evidence="3">
    <location>
        <begin position="1"/>
        <end position="168"/>
    </location>
</feature>
<keyword evidence="5" id="KW-1185">Reference proteome</keyword>
<evidence type="ECO:0000259" key="3">
    <source>
        <dbReference type="PROSITE" id="PS51186"/>
    </source>
</evidence>
<dbReference type="InterPro" id="IPR050832">
    <property type="entry name" value="Bact_Acetyltransf"/>
</dbReference>
<accession>A0A3S2VS87</accession>
<sequence>MRVAPLTPADVDSYRALMLEAYASAPDAFTSTPEERAAEPESWWLKRIADSSGSTVAFGAYDGGELVGTVALEFAFKPKTRHKALLIGMYVKPGARGTGAGRSLVAAAIEHAKAKPGVQVITLTVTQGNVAAEALYRSVGFKSFGVEPMAIRGQEGYLSKVHMWLALGNAETAA</sequence>
<dbReference type="EMBL" id="SACT01000021">
    <property type="protein sequence ID" value="RVT47226.1"/>
    <property type="molecule type" value="Genomic_DNA"/>
</dbReference>
<proteinExistence type="predicted"/>
<evidence type="ECO:0000313" key="4">
    <source>
        <dbReference type="EMBL" id="RVT47226.1"/>
    </source>
</evidence>
<dbReference type="PROSITE" id="PS51186">
    <property type="entry name" value="GNAT"/>
    <property type="match status" value="1"/>
</dbReference>
<dbReference type="Pfam" id="PF00583">
    <property type="entry name" value="Acetyltransf_1"/>
    <property type="match status" value="1"/>
</dbReference>
<dbReference type="InterPro" id="IPR016181">
    <property type="entry name" value="Acyl_CoA_acyltransferase"/>
</dbReference>
<dbReference type="PANTHER" id="PTHR43877:SF2">
    <property type="entry name" value="AMINOALKYLPHOSPHONATE N-ACETYLTRANSFERASE-RELATED"/>
    <property type="match status" value="1"/>
</dbReference>
<dbReference type="InterPro" id="IPR000182">
    <property type="entry name" value="GNAT_dom"/>
</dbReference>
<keyword evidence="2" id="KW-0012">Acyltransferase</keyword>
<dbReference type="CDD" id="cd04301">
    <property type="entry name" value="NAT_SF"/>
    <property type="match status" value="1"/>
</dbReference>
<evidence type="ECO:0000256" key="2">
    <source>
        <dbReference type="ARBA" id="ARBA00023315"/>
    </source>
</evidence>
<comment type="caution">
    <text evidence="4">The sequence shown here is derived from an EMBL/GenBank/DDBJ whole genome shotgun (WGS) entry which is preliminary data.</text>
</comment>
<protein>
    <submittedName>
        <fullName evidence="4">GNAT family N-acetyltransferase</fullName>
    </submittedName>
</protein>
<evidence type="ECO:0000313" key="5">
    <source>
        <dbReference type="Proteomes" id="UP000288178"/>
    </source>
</evidence>
<dbReference type="Proteomes" id="UP000288178">
    <property type="component" value="Unassembled WGS sequence"/>
</dbReference>
<dbReference type="RefSeq" id="WP_128201640.1">
    <property type="nucleotide sequence ID" value="NZ_SACT01000021.1"/>
</dbReference>
<dbReference type="GO" id="GO:0016747">
    <property type="term" value="F:acyltransferase activity, transferring groups other than amino-acyl groups"/>
    <property type="evidence" value="ECO:0007669"/>
    <property type="project" value="InterPro"/>
</dbReference>